<dbReference type="AlphaFoldDB" id="A0A1K0J8Y7"/>
<dbReference type="EMBL" id="FMSH01000154">
    <property type="protein sequence ID" value="SCU75546.1"/>
    <property type="molecule type" value="Genomic_DNA"/>
</dbReference>
<reference evidence="1" key="1">
    <citation type="submission" date="2016-09" db="EMBL/GenBank/DDBJ databases">
        <authorList>
            <person name="Capua I."/>
            <person name="De Benedictis P."/>
            <person name="Joannis T."/>
            <person name="Lombin L.H."/>
            <person name="Cattoli G."/>
        </authorList>
    </citation>
    <scope>NUCLEOTIDE SEQUENCE</scope>
    <source>
        <strain evidence="1">B9</strain>
    </source>
</reference>
<evidence type="ECO:0000313" key="1">
    <source>
        <dbReference type="EMBL" id="SCU75546.1"/>
    </source>
</evidence>
<accession>A0A1K0J8Y7</accession>
<protein>
    <submittedName>
        <fullName evidence="1">Uncharacterized protein</fullName>
    </submittedName>
</protein>
<sequence length="163" mass="17888">MPGNKRKRKAYRPKPMNPDAIANALAAHVPMEMGKQQDVQIVAHQSLTALESGMGTEFDAEHLAVAMNLSMLLAEMGVGREYLPLAIAGQEAVVRCQERAKRLGKWGLDGPAITALRDALELHDEQAKAATQKQMSAAVKEMHRRASVSEYVMKVENKERSPA</sequence>
<proteinExistence type="predicted"/>
<gene>
    <name evidence="1" type="ORF">CNECB9_2370120</name>
</gene>
<dbReference type="RefSeq" id="WP_340524111.1">
    <property type="nucleotide sequence ID" value="NZ_FMSH01000154.1"/>
</dbReference>
<name>A0A1K0J8Y7_CUPNE</name>
<organism evidence="1">
    <name type="scientific">Cupriavidus necator</name>
    <name type="common">Alcaligenes eutrophus</name>
    <name type="synonym">Ralstonia eutropha</name>
    <dbReference type="NCBI Taxonomy" id="106590"/>
    <lineage>
        <taxon>Bacteria</taxon>
        <taxon>Pseudomonadati</taxon>
        <taxon>Pseudomonadota</taxon>
        <taxon>Betaproteobacteria</taxon>
        <taxon>Burkholderiales</taxon>
        <taxon>Burkholderiaceae</taxon>
        <taxon>Cupriavidus</taxon>
    </lineage>
</organism>